<dbReference type="Proteomes" id="UP000887013">
    <property type="component" value="Unassembled WGS sequence"/>
</dbReference>
<evidence type="ECO:0000256" key="1">
    <source>
        <dbReference type="SAM" id="MobiDB-lite"/>
    </source>
</evidence>
<sequence length="134" mass="15521">MAQKTHKSFPEVTEFIEEVKNIVKWFKQNVAGNDELRKKTERKLIQCVTTSTRDLVVLRTAIFSSMASLLDPRFKNLHFQDEALLGTWIRKLKSNEIREQGESLDSENGQLSPAPSSSRDKQNLQNCDKYYPFI</sequence>
<evidence type="ECO:0000313" key="3">
    <source>
        <dbReference type="Proteomes" id="UP000887013"/>
    </source>
</evidence>
<keyword evidence="3" id="KW-1185">Reference proteome</keyword>
<dbReference type="AlphaFoldDB" id="A0A8X6P5L5"/>
<evidence type="ECO:0000313" key="2">
    <source>
        <dbReference type="EMBL" id="GFT47627.1"/>
    </source>
</evidence>
<accession>A0A8X6P5L5</accession>
<gene>
    <name evidence="2" type="ORF">NPIL_441161</name>
</gene>
<dbReference type="EMBL" id="BMAW01016158">
    <property type="protein sequence ID" value="GFT47627.1"/>
    <property type="molecule type" value="Genomic_DNA"/>
</dbReference>
<feature type="region of interest" description="Disordered" evidence="1">
    <location>
        <begin position="99"/>
        <end position="125"/>
    </location>
</feature>
<organism evidence="2 3">
    <name type="scientific">Nephila pilipes</name>
    <name type="common">Giant wood spider</name>
    <name type="synonym">Nephila maculata</name>
    <dbReference type="NCBI Taxonomy" id="299642"/>
    <lineage>
        <taxon>Eukaryota</taxon>
        <taxon>Metazoa</taxon>
        <taxon>Ecdysozoa</taxon>
        <taxon>Arthropoda</taxon>
        <taxon>Chelicerata</taxon>
        <taxon>Arachnida</taxon>
        <taxon>Araneae</taxon>
        <taxon>Araneomorphae</taxon>
        <taxon>Entelegynae</taxon>
        <taxon>Araneoidea</taxon>
        <taxon>Nephilidae</taxon>
        <taxon>Nephila</taxon>
    </lineage>
</organism>
<feature type="compositionally biased region" description="Polar residues" evidence="1">
    <location>
        <begin position="106"/>
        <end position="117"/>
    </location>
</feature>
<protein>
    <submittedName>
        <fullName evidence="2">Uncharacterized protein</fullName>
    </submittedName>
</protein>
<dbReference type="OrthoDB" id="2438421at2759"/>
<proteinExistence type="predicted"/>
<comment type="caution">
    <text evidence="2">The sequence shown here is derived from an EMBL/GenBank/DDBJ whole genome shotgun (WGS) entry which is preliminary data.</text>
</comment>
<name>A0A8X6P5L5_NEPPI</name>
<reference evidence="2" key="1">
    <citation type="submission" date="2020-08" db="EMBL/GenBank/DDBJ databases">
        <title>Multicomponent nature underlies the extraordinary mechanical properties of spider dragline silk.</title>
        <authorList>
            <person name="Kono N."/>
            <person name="Nakamura H."/>
            <person name="Mori M."/>
            <person name="Yoshida Y."/>
            <person name="Ohtoshi R."/>
            <person name="Malay A.D."/>
            <person name="Moran D.A.P."/>
            <person name="Tomita M."/>
            <person name="Numata K."/>
            <person name="Arakawa K."/>
        </authorList>
    </citation>
    <scope>NUCLEOTIDE SEQUENCE</scope>
</reference>